<keyword evidence="1" id="KW-0472">Membrane</keyword>
<feature type="transmembrane region" description="Helical" evidence="1">
    <location>
        <begin position="44"/>
        <end position="65"/>
    </location>
</feature>
<keyword evidence="1" id="KW-1133">Transmembrane helix</keyword>
<organism evidence="2">
    <name type="scientific">marine sediment metagenome</name>
    <dbReference type="NCBI Taxonomy" id="412755"/>
    <lineage>
        <taxon>unclassified sequences</taxon>
        <taxon>metagenomes</taxon>
        <taxon>ecological metagenomes</taxon>
    </lineage>
</organism>
<evidence type="ECO:0008006" key="3">
    <source>
        <dbReference type="Google" id="ProtNLM"/>
    </source>
</evidence>
<protein>
    <recommendedName>
        <fullName evidence="3">Bacterial repeat domain-containing protein</fullName>
    </recommendedName>
</protein>
<evidence type="ECO:0000256" key="1">
    <source>
        <dbReference type="SAM" id="Phobius"/>
    </source>
</evidence>
<sequence>ITGHKFSHWEGDISGEANPVNFQMTANISVVAVFVEGAAPVQPIGSILETAIIATVIIAVVGGVIRRA</sequence>
<evidence type="ECO:0000313" key="2">
    <source>
        <dbReference type="EMBL" id="GAH49890.1"/>
    </source>
</evidence>
<reference evidence="2" key="1">
    <citation type="journal article" date="2014" name="Front. Microbiol.">
        <title>High frequency of phylogenetically diverse reductive dehalogenase-homologous genes in deep subseafloor sedimentary metagenomes.</title>
        <authorList>
            <person name="Kawai M."/>
            <person name="Futagami T."/>
            <person name="Toyoda A."/>
            <person name="Takaki Y."/>
            <person name="Nishi S."/>
            <person name="Hori S."/>
            <person name="Arai W."/>
            <person name="Tsubouchi T."/>
            <person name="Morono Y."/>
            <person name="Uchiyama I."/>
            <person name="Ito T."/>
            <person name="Fujiyama A."/>
            <person name="Inagaki F."/>
            <person name="Takami H."/>
        </authorList>
    </citation>
    <scope>NUCLEOTIDE SEQUENCE</scope>
    <source>
        <strain evidence="2">Expedition CK06-06</strain>
    </source>
</reference>
<feature type="non-terminal residue" evidence="2">
    <location>
        <position position="1"/>
    </location>
</feature>
<accession>X1GYF2</accession>
<dbReference type="AlphaFoldDB" id="X1GYF2"/>
<gene>
    <name evidence="2" type="ORF">S03H2_29604</name>
</gene>
<name>X1GYF2_9ZZZZ</name>
<keyword evidence="1" id="KW-0812">Transmembrane</keyword>
<dbReference type="EMBL" id="BARU01017881">
    <property type="protein sequence ID" value="GAH49890.1"/>
    <property type="molecule type" value="Genomic_DNA"/>
</dbReference>
<comment type="caution">
    <text evidence="2">The sequence shown here is derived from an EMBL/GenBank/DDBJ whole genome shotgun (WGS) entry which is preliminary data.</text>
</comment>
<proteinExistence type="predicted"/>